<dbReference type="Gene3D" id="2.130.10.10">
    <property type="entry name" value="YVTN repeat-like/Quinoprotein amine dehydrogenase"/>
    <property type="match status" value="2"/>
</dbReference>
<evidence type="ECO:0000256" key="2">
    <source>
        <dbReference type="SAM" id="SignalP"/>
    </source>
</evidence>
<organism evidence="3 4">
    <name type="scientific">Georgenia subflava</name>
    <dbReference type="NCBI Taxonomy" id="1622177"/>
    <lineage>
        <taxon>Bacteria</taxon>
        <taxon>Bacillati</taxon>
        <taxon>Actinomycetota</taxon>
        <taxon>Actinomycetes</taxon>
        <taxon>Micrococcales</taxon>
        <taxon>Bogoriellaceae</taxon>
        <taxon>Georgenia</taxon>
    </lineage>
</organism>
<dbReference type="Proteomes" id="UP000437709">
    <property type="component" value="Unassembled WGS sequence"/>
</dbReference>
<gene>
    <name evidence="3" type="ORF">GB881_05305</name>
</gene>
<dbReference type="OrthoDB" id="3904067at2"/>
<dbReference type="AlphaFoldDB" id="A0A6N7EIP9"/>
<dbReference type="PANTHER" id="PTHR40274:SF3">
    <property type="entry name" value="VIRGINIAMYCIN B LYASE"/>
    <property type="match status" value="1"/>
</dbReference>
<comment type="caution">
    <text evidence="3">The sequence shown here is derived from an EMBL/GenBank/DDBJ whole genome shotgun (WGS) entry which is preliminary data.</text>
</comment>
<feature type="region of interest" description="Disordered" evidence="1">
    <location>
        <begin position="33"/>
        <end position="69"/>
    </location>
</feature>
<keyword evidence="2" id="KW-0732">Signal</keyword>
<reference evidence="3 4" key="1">
    <citation type="submission" date="2019-10" db="EMBL/GenBank/DDBJ databases">
        <title>Georgenia wutianyii sp. nov. and Georgenia yuyongxinii sp. nov. isolated from plateau pika (Ochotona curzoniae) in the Qinghai-Tibet plateau of China.</title>
        <authorList>
            <person name="Tian Z."/>
        </authorList>
    </citation>
    <scope>NUCLEOTIDE SEQUENCE [LARGE SCALE GENOMIC DNA]</scope>
    <source>
        <strain evidence="3 4">JCM 19765</strain>
    </source>
</reference>
<evidence type="ECO:0008006" key="5">
    <source>
        <dbReference type="Google" id="ProtNLM"/>
    </source>
</evidence>
<accession>A0A6N7EIP9</accession>
<proteinExistence type="predicted"/>
<keyword evidence="4" id="KW-1185">Reference proteome</keyword>
<evidence type="ECO:0000313" key="4">
    <source>
        <dbReference type="Proteomes" id="UP000437709"/>
    </source>
</evidence>
<name>A0A6N7EIP9_9MICO</name>
<protein>
    <recommendedName>
        <fullName evidence="5">PQQ-binding-like beta-propeller repeat protein</fullName>
    </recommendedName>
</protein>
<dbReference type="RefSeq" id="WP_152193329.1">
    <property type="nucleotide sequence ID" value="NZ_VUKD01000001.1"/>
</dbReference>
<dbReference type="EMBL" id="WHPC01000012">
    <property type="protein sequence ID" value="MPV36475.1"/>
    <property type="molecule type" value="Genomic_DNA"/>
</dbReference>
<dbReference type="InterPro" id="IPR051344">
    <property type="entry name" value="Vgb"/>
</dbReference>
<dbReference type="InterPro" id="IPR011047">
    <property type="entry name" value="Quinoprotein_ADH-like_sf"/>
</dbReference>
<dbReference type="SUPFAM" id="SSF75011">
    <property type="entry name" value="3-carboxy-cis,cis-mucoante lactonizing enzyme"/>
    <property type="match status" value="1"/>
</dbReference>
<evidence type="ECO:0000313" key="3">
    <source>
        <dbReference type="EMBL" id="MPV36475.1"/>
    </source>
</evidence>
<dbReference type="SUPFAM" id="SSF50998">
    <property type="entry name" value="Quinoprotein alcohol dehydrogenase-like"/>
    <property type="match status" value="1"/>
</dbReference>
<feature type="signal peptide" evidence="2">
    <location>
        <begin position="1"/>
        <end position="25"/>
    </location>
</feature>
<dbReference type="InterPro" id="IPR015943">
    <property type="entry name" value="WD40/YVTN_repeat-like_dom_sf"/>
</dbReference>
<evidence type="ECO:0000256" key="1">
    <source>
        <dbReference type="SAM" id="MobiDB-lite"/>
    </source>
</evidence>
<sequence>MSAVPVRPRARWLAASLLAGAMALAGATATQSGAVAEPAPGTSAEAEPPRLPSNPTPEEILAQNPNLSDLGTPVTSRIITNMVLGEEDGVSMTYGVYRGQGDTESPATLVVAETLTGEIVRTIKLAETDHVTEIRRATDGRIYFVTGSDYTLWVYDPETTEATNLGHINPGSPSDGYGWTLAAAEDGRMYIGSYPEGLLYLYDPATGAIENLGQVDPTQKYIRALAYDLERGNLYVGVGGSRAQIYKIEPDGTKTALLSEEATPGAMDHSFVSTFTVTGGKLFARGGLSELLVIDVETDEVEYWKGDGKEAFGYQVTQRPDAPEKFIFTFRESFWEYDAATATTRSLGVPHNGYLNDGYWTQLDDPEWPGWTLVAATQQGVVKFNPERGISEGADIDYRNPILVQKLLDGPDSMYASGYMVGLAPLDTVTGEAGETVQAGQFESSAVREGKMLLGTYGHGRLLEYDPATGATPREVFTLQAENQDRPFGLDYDPVTDTAWMGTVPYYGHNQGALTRYDFASGEKTVWTDEIVTEQSVISVLHHDGLVYVGTTLDGGLGAEPSGQTEAHFIVVDPATGAKIHDFVPVPGDEGVTGLMVGPDDLIWGVSEDTVFKYDPATEEIVYSEALLGTRYGTSTVWAWAYLGIGSDGNVYGTNRSQLFRIDAETMEYTKLVNGVGNYLNIDAAGDVVFSSGVHVYKYDVPAADDGTEAAIEFTATAAAVCEDGVATPRVSVTNEDHRPISVRVRTDAGAATSGLIRPGATAEVGVATGAAEIADGTVRIEALPGNAAQGDGPAHAVQELDYAGVSCAG</sequence>
<dbReference type="PANTHER" id="PTHR40274">
    <property type="entry name" value="VIRGINIAMYCIN B LYASE"/>
    <property type="match status" value="1"/>
</dbReference>
<feature type="chain" id="PRO_5039589732" description="PQQ-binding-like beta-propeller repeat protein" evidence="2">
    <location>
        <begin position="26"/>
        <end position="810"/>
    </location>
</feature>